<gene>
    <name evidence="5" type="ORF">IEN85_01080</name>
</gene>
<dbReference type="PANTHER" id="PTHR30146">
    <property type="entry name" value="LACI-RELATED TRANSCRIPTIONAL REPRESSOR"/>
    <property type="match status" value="1"/>
</dbReference>
<evidence type="ECO:0000256" key="1">
    <source>
        <dbReference type="ARBA" id="ARBA00023015"/>
    </source>
</evidence>
<dbReference type="InterPro" id="IPR000843">
    <property type="entry name" value="HTH_LacI"/>
</dbReference>
<dbReference type="EMBL" id="JACYFG010000002">
    <property type="protein sequence ID" value="MBD5778087.1"/>
    <property type="molecule type" value="Genomic_DNA"/>
</dbReference>
<dbReference type="Gene3D" id="1.10.260.40">
    <property type="entry name" value="lambda repressor-like DNA-binding domains"/>
    <property type="match status" value="1"/>
</dbReference>
<organism evidence="5 6">
    <name type="scientific">Pelagicoccus enzymogenes</name>
    <dbReference type="NCBI Taxonomy" id="2773457"/>
    <lineage>
        <taxon>Bacteria</taxon>
        <taxon>Pseudomonadati</taxon>
        <taxon>Verrucomicrobiota</taxon>
        <taxon>Opitutia</taxon>
        <taxon>Puniceicoccales</taxon>
        <taxon>Pelagicoccaceae</taxon>
        <taxon>Pelagicoccus</taxon>
    </lineage>
</organism>
<dbReference type="SUPFAM" id="SSF53822">
    <property type="entry name" value="Periplasmic binding protein-like I"/>
    <property type="match status" value="1"/>
</dbReference>
<dbReference type="SMART" id="SM00354">
    <property type="entry name" value="HTH_LACI"/>
    <property type="match status" value="1"/>
</dbReference>
<evidence type="ECO:0000256" key="3">
    <source>
        <dbReference type="ARBA" id="ARBA00023163"/>
    </source>
</evidence>
<dbReference type="CDD" id="cd01392">
    <property type="entry name" value="HTH_LacI"/>
    <property type="match status" value="1"/>
</dbReference>
<evidence type="ECO:0000313" key="5">
    <source>
        <dbReference type="EMBL" id="MBD5778087.1"/>
    </source>
</evidence>
<evidence type="ECO:0000259" key="4">
    <source>
        <dbReference type="PROSITE" id="PS50932"/>
    </source>
</evidence>
<dbReference type="Gene3D" id="3.40.50.2300">
    <property type="match status" value="2"/>
</dbReference>
<sequence>MDRGRVTLQQIADRDGTHVTTVSLALRNSPKLNDATRARIQKLADEMGYVPDPALNALVAYRRGSKAKPNSETLAYITNWTSRLGWQEHPAHAQFFEGATATAESMGYRLEHFWLSEPHLSHQRLSKILEHRGIRGLIVASHSRQMEAELKLDWPNFSGVKIDFFPHEPQLSGVTNNQIQVARLAVRKALESGARRIGLVMHRGWDMSVDRRWTAGFLVEQALLPEADRIPICYFPEETPRSAWENETESEVRISPDAFRSWYQRWKPEVIIGCHSFLADALPSCKLSIPQHFSLIDLFLYEENPSFAGLLQNHRQVGTAAVELLAGQLVRNSFGIPEIPTLTLVEANWSEGASLADFSSSAPTKP</sequence>
<keyword evidence="3" id="KW-0804">Transcription</keyword>
<feature type="domain" description="HTH lacI-type" evidence="4">
    <location>
        <begin position="6"/>
        <end position="60"/>
    </location>
</feature>
<dbReference type="Pfam" id="PF00356">
    <property type="entry name" value="LacI"/>
    <property type="match status" value="1"/>
</dbReference>
<evidence type="ECO:0000256" key="2">
    <source>
        <dbReference type="ARBA" id="ARBA00023125"/>
    </source>
</evidence>
<dbReference type="PANTHER" id="PTHR30146:SF109">
    <property type="entry name" value="HTH-TYPE TRANSCRIPTIONAL REGULATOR GALS"/>
    <property type="match status" value="1"/>
</dbReference>
<comment type="caution">
    <text evidence="5">The sequence shown here is derived from an EMBL/GenBank/DDBJ whole genome shotgun (WGS) entry which is preliminary data.</text>
</comment>
<keyword evidence="6" id="KW-1185">Reference proteome</keyword>
<keyword evidence="2 5" id="KW-0238">DNA-binding</keyword>
<dbReference type="InterPro" id="IPR028082">
    <property type="entry name" value="Peripla_BP_I"/>
</dbReference>
<reference evidence="5" key="1">
    <citation type="submission" date="2020-09" db="EMBL/GenBank/DDBJ databases">
        <title>Pelagicoccus enzymogenes sp. nov. with an EPS production, isolated from marine sediment.</title>
        <authorList>
            <person name="Feng X."/>
        </authorList>
    </citation>
    <scope>NUCLEOTIDE SEQUENCE</scope>
    <source>
        <strain evidence="5">NFK12</strain>
    </source>
</reference>
<dbReference type="GO" id="GO:0000976">
    <property type="term" value="F:transcription cis-regulatory region binding"/>
    <property type="evidence" value="ECO:0007669"/>
    <property type="project" value="TreeGrafter"/>
</dbReference>
<dbReference type="Proteomes" id="UP000622317">
    <property type="component" value="Unassembled WGS sequence"/>
</dbReference>
<dbReference type="PROSITE" id="PS50932">
    <property type="entry name" value="HTH_LACI_2"/>
    <property type="match status" value="1"/>
</dbReference>
<evidence type="ECO:0000313" key="6">
    <source>
        <dbReference type="Proteomes" id="UP000622317"/>
    </source>
</evidence>
<keyword evidence="1" id="KW-0805">Transcription regulation</keyword>
<dbReference type="SUPFAM" id="SSF47413">
    <property type="entry name" value="lambda repressor-like DNA-binding domains"/>
    <property type="match status" value="1"/>
</dbReference>
<name>A0A927F4P0_9BACT</name>
<dbReference type="GO" id="GO:0003700">
    <property type="term" value="F:DNA-binding transcription factor activity"/>
    <property type="evidence" value="ECO:0007669"/>
    <property type="project" value="TreeGrafter"/>
</dbReference>
<dbReference type="InterPro" id="IPR010982">
    <property type="entry name" value="Lambda_DNA-bd_dom_sf"/>
</dbReference>
<proteinExistence type="predicted"/>
<dbReference type="AlphaFoldDB" id="A0A927F4P0"/>
<protein>
    <submittedName>
        <fullName evidence="5">LacI family DNA-binding transcriptional regulator</fullName>
    </submittedName>
</protein>
<accession>A0A927F4P0</accession>
<dbReference type="RefSeq" id="WP_191615213.1">
    <property type="nucleotide sequence ID" value="NZ_JACYFG010000002.1"/>
</dbReference>